<feature type="transmembrane region" description="Helical" evidence="1">
    <location>
        <begin position="323"/>
        <end position="340"/>
    </location>
</feature>
<keyword evidence="1" id="KW-1133">Transmembrane helix</keyword>
<organism evidence="2 3">
    <name type="scientific">Ferroacidibacillus organovorans</name>
    <dbReference type="NCBI Taxonomy" id="1765683"/>
    <lineage>
        <taxon>Bacteria</taxon>
        <taxon>Bacillati</taxon>
        <taxon>Bacillota</taxon>
        <taxon>Bacilli</taxon>
        <taxon>Bacillales</taxon>
        <taxon>Alicyclobacillaceae</taxon>
        <taxon>Ferroacidibacillus</taxon>
    </lineage>
</organism>
<comment type="caution">
    <text evidence="2">The sequence shown here is derived from an EMBL/GenBank/DDBJ whole genome shotgun (WGS) entry which is preliminary data.</text>
</comment>
<gene>
    <name evidence="2" type="ORF">ATW55_07375</name>
</gene>
<keyword evidence="1" id="KW-0472">Membrane</keyword>
<feature type="transmembrane region" description="Helical" evidence="1">
    <location>
        <begin position="148"/>
        <end position="166"/>
    </location>
</feature>
<feature type="transmembrane region" description="Helical" evidence="1">
    <location>
        <begin position="352"/>
        <end position="371"/>
    </location>
</feature>
<protein>
    <submittedName>
        <fullName evidence="2">Uncharacterized protein</fullName>
    </submittedName>
</protein>
<name>A0A101XSC1_9BACL</name>
<feature type="transmembrane region" description="Helical" evidence="1">
    <location>
        <begin position="237"/>
        <end position="257"/>
    </location>
</feature>
<dbReference type="Proteomes" id="UP000053557">
    <property type="component" value="Unassembled WGS sequence"/>
</dbReference>
<feature type="transmembrane region" description="Helical" evidence="1">
    <location>
        <begin position="20"/>
        <end position="43"/>
    </location>
</feature>
<feature type="transmembrane region" description="Helical" evidence="1">
    <location>
        <begin position="173"/>
        <end position="192"/>
    </location>
</feature>
<evidence type="ECO:0000256" key="1">
    <source>
        <dbReference type="SAM" id="Phobius"/>
    </source>
</evidence>
<proteinExistence type="predicted"/>
<sequence>MNMSGLNNTQILSVYYSTLMIVVWILFFTIFVVSFMTFIFKWVGQQAEEMDLKQNPTVLKGGRRVPLRLISGGGKKIPQARHHLQVGWYVLWYGLGAIWFIDGLLQAQPDMALPLFVKLVFKPLAEAQPEWLKHVMEFGIILWNKNTVTSNIGAVLIQVGIGLAMLTGRTRIWGKIAVYTSLIWSLVIWIFGEGMGNLFSNPSFFNGTPGAALIYAVLSLFLILPKRYWLEGHIARFSLRSLSVMWIFLAIAELIPANGYYTPNGLFSIIATLSNMPQPQFISTSLESIASAIFRDPVAWNIGFSLIMLMLGVMGFFVKSRKVFLTLTMIWLAFSWWLGQDFGFFGGMGTDLNMSPLLALMYVACWWYGGARDDEHLIVRSVNKKETLHAHRG</sequence>
<evidence type="ECO:0000313" key="3">
    <source>
        <dbReference type="Proteomes" id="UP000053557"/>
    </source>
</evidence>
<keyword evidence="1" id="KW-0812">Transmembrane</keyword>
<keyword evidence="3" id="KW-1185">Reference proteome</keyword>
<feature type="transmembrane region" description="Helical" evidence="1">
    <location>
        <begin position="298"/>
        <end position="318"/>
    </location>
</feature>
<accession>A0A101XSC1</accession>
<reference evidence="2 3" key="1">
    <citation type="submission" date="2015-12" db="EMBL/GenBank/DDBJ databases">
        <title>Draft genome sequence of Acidibacillus ferrooxidans ITV001, isolated from a chalcopyrite acid mine drainage site in Brazil.</title>
        <authorList>
            <person name="Dall'Agnol H."/>
            <person name="Nancucheo I."/>
            <person name="Johnson B."/>
            <person name="Oliveira R."/>
            <person name="Leite L."/>
            <person name="Pylro V."/>
            <person name="Nunes G.L."/>
            <person name="Tzotzos G."/>
            <person name="Fernandes G.R."/>
            <person name="Dutra J."/>
            <person name="Orellana S.C."/>
            <person name="Oliveira G."/>
        </authorList>
    </citation>
    <scope>NUCLEOTIDE SEQUENCE [LARGE SCALE GENOMIC DNA]</scope>
    <source>
        <strain evidence="3">ITV01</strain>
    </source>
</reference>
<feature type="transmembrane region" description="Helical" evidence="1">
    <location>
        <begin position="86"/>
        <end position="105"/>
    </location>
</feature>
<dbReference type="EMBL" id="LPVJ01000009">
    <property type="protein sequence ID" value="KUO96644.1"/>
    <property type="molecule type" value="Genomic_DNA"/>
</dbReference>
<dbReference type="OrthoDB" id="5190419at2"/>
<feature type="transmembrane region" description="Helical" evidence="1">
    <location>
        <begin position="204"/>
        <end position="225"/>
    </location>
</feature>
<dbReference type="RefSeq" id="WP_067712157.1">
    <property type="nucleotide sequence ID" value="NZ_LPVJ01000009.1"/>
</dbReference>
<dbReference type="AlphaFoldDB" id="A0A101XSC1"/>
<evidence type="ECO:0000313" key="2">
    <source>
        <dbReference type="EMBL" id="KUO96644.1"/>
    </source>
</evidence>